<dbReference type="PANTHER" id="PTHR34661">
    <property type="entry name" value="INCREASED DNA METHYLATION 3"/>
    <property type="match status" value="1"/>
</dbReference>
<evidence type="ECO:0000313" key="2">
    <source>
        <dbReference type="Proteomes" id="UP000886595"/>
    </source>
</evidence>
<dbReference type="FunFam" id="2.60.40.790:FF:000049">
    <property type="entry name" value="Increased DNA methylation 3"/>
    <property type="match status" value="1"/>
</dbReference>
<dbReference type="Gene3D" id="2.60.40.790">
    <property type="match status" value="1"/>
</dbReference>
<keyword evidence="2" id="KW-1185">Reference proteome</keyword>
<dbReference type="EMBL" id="JAAMPC010000016">
    <property type="protein sequence ID" value="KAG2254578.1"/>
    <property type="molecule type" value="Genomic_DNA"/>
</dbReference>
<dbReference type="AlphaFoldDB" id="A0A8X7PP87"/>
<dbReference type="PANTHER" id="PTHR34661:SF2">
    <property type="entry name" value="SHSP DOMAIN-CONTAINING PROTEIN"/>
    <property type="match status" value="1"/>
</dbReference>
<dbReference type="Proteomes" id="UP000886595">
    <property type="component" value="Unassembled WGS sequence"/>
</dbReference>
<reference evidence="1 2" key="1">
    <citation type="submission" date="2020-02" db="EMBL/GenBank/DDBJ databases">
        <authorList>
            <person name="Ma Q."/>
            <person name="Huang Y."/>
            <person name="Song X."/>
            <person name="Pei D."/>
        </authorList>
    </citation>
    <scope>NUCLEOTIDE SEQUENCE [LARGE SCALE GENOMIC DNA]</scope>
    <source>
        <strain evidence="1">Sxm20200214</strain>
        <tissue evidence="1">Leaf</tissue>
    </source>
</reference>
<protein>
    <recommendedName>
        <fullName evidence="3">Increased DNA methylation 3-like</fullName>
    </recommendedName>
</protein>
<dbReference type="InterPro" id="IPR008978">
    <property type="entry name" value="HSP20-like_chaperone"/>
</dbReference>
<evidence type="ECO:0000313" key="1">
    <source>
        <dbReference type="EMBL" id="KAG2254578.1"/>
    </source>
</evidence>
<accession>A0A8X7PP87</accession>
<dbReference type="SUPFAM" id="SSF49764">
    <property type="entry name" value="HSP20-like chaperones"/>
    <property type="match status" value="1"/>
</dbReference>
<proteinExistence type="predicted"/>
<dbReference type="OrthoDB" id="1211981at2759"/>
<evidence type="ECO:0008006" key="3">
    <source>
        <dbReference type="Google" id="ProtNLM"/>
    </source>
</evidence>
<dbReference type="InterPro" id="IPR039321">
    <property type="entry name" value="IDM2/3-like"/>
</dbReference>
<organism evidence="1 2">
    <name type="scientific">Brassica carinata</name>
    <name type="common">Ethiopian mustard</name>
    <name type="synonym">Abyssinian cabbage</name>
    <dbReference type="NCBI Taxonomy" id="52824"/>
    <lineage>
        <taxon>Eukaryota</taxon>
        <taxon>Viridiplantae</taxon>
        <taxon>Streptophyta</taxon>
        <taxon>Embryophyta</taxon>
        <taxon>Tracheophyta</taxon>
        <taxon>Spermatophyta</taxon>
        <taxon>Magnoliopsida</taxon>
        <taxon>eudicotyledons</taxon>
        <taxon>Gunneridae</taxon>
        <taxon>Pentapetalae</taxon>
        <taxon>rosids</taxon>
        <taxon>malvids</taxon>
        <taxon>Brassicales</taxon>
        <taxon>Brassicaceae</taxon>
        <taxon>Brassiceae</taxon>
        <taxon>Brassica</taxon>
    </lineage>
</organism>
<comment type="caution">
    <text evidence="1">The sequence shown here is derived from an EMBL/GenBank/DDBJ whole genome shotgun (WGS) entry which is preliminary data.</text>
</comment>
<name>A0A8X7PP87_BRACI</name>
<gene>
    <name evidence="1" type="ORF">Bca52824_084714</name>
</gene>
<dbReference type="CDD" id="cd06464">
    <property type="entry name" value="ACD_sHsps-like"/>
    <property type="match status" value="1"/>
</dbReference>
<sequence>MALKQSSDGGQTSPERLTGDISGLIWILSLVEVITMNPEIHHSKVISHVFFTGSAKQGTPGPPIGLADIGESDIAYFFRVSLPGIHKNLNKIKCDIQREGRVCIQGVVPEIAIPSDSGCLYRMQVQQLCPPGPFSITFSLPGQVDPRLFSPKFRPDGIFEVVVVKLGVRVPAS</sequence>
<dbReference type="GO" id="GO:0005634">
    <property type="term" value="C:nucleus"/>
    <property type="evidence" value="ECO:0007669"/>
    <property type="project" value="TreeGrafter"/>
</dbReference>